<evidence type="ECO:0000256" key="5">
    <source>
        <dbReference type="ARBA" id="ARBA00038359"/>
    </source>
</evidence>
<organism evidence="8 9">
    <name type="scientific">Cytospora chrysosperma</name>
    <name type="common">Cytospora canker fungus</name>
    <name type="synonym">Sphaeria chrysosperma</name>
    <dbReference type="NCBI Taxonomy" id="252740"/>
    <lineage>
        <taxon>Eukaryota</taxon>
        <taxon>Fungi</taxon>
        <taxon>Dikarya</taxon>
        <taxon>Ascomycota</taxon>
        <taxon>Pezizomycotina</taxon>
        <taxon>Sordariomycetes</taxon>
        <taxon>Sordariomycetidae</taxon>
        <taxon>Diaporthales</taxon>
        <taxon>Cytosporaceae</taxon>
        <taxon>Cytospora</taxon>
    </lineage>
</organism>
<dbReference type="AlphaFoldDB" id="A0A423W9P0"/>
<keyword evidence="4 6" id="KW-0472">Membrane</keyword>
<sequence>MVLTPFSFQFYYAISVLSLAVITCSKLAICLHINAINSFGRFRLATYILVIIIVVSNLSGFLAVIVQCKEPNPWLFSSQETCSSRPSIYMYNGVLNILTDASLAILPVAMVWNVQIRQADKYRVIALFSSRLLVLVASIPYLITATDFLHDYSDLTWSAIWPTVWLQISLSLSILTACIPSLRVIIDSWLGHLACDVLDHHDAFFGISHIELAELDANEETALEKFKNGETKVLVQVLNSEQAAGSSLYNANIAISTSPLILKKSSRRAEESSPRKLGTIMRMLPHYFQGCSENRVDFEQ</sequence>
<dbReference type="PANTHER" id="PTHR33048">
    <property type="entry name" value="PTH11-LIKE INTEGRAL MEMBRANE PROTEIN (AFU_ORTHOLOGUE AFUA_5G11245)"/>
    <property type="match status" value="1"/>
</dbReference>
<feature type="transmembrane region" description="Helical" evidence="6">
    <location>
        <begin position="124"/>
        <end position="144"/>
    </location>
</feature>
<comment type="caution">
    <text evidence="8">The sequence shown here is derived from an EMBL/GenBank/DDBJ whole genome shotgun (WGS) entry which is preliminary data.</text>
</comment>
<keyword evidence="3 6" id="KW-1133">Transmembrane helix</keyword>
<evidence type="ECO:0000256" key="3">
    <source>
        <dbReference type="ARBA" id="ARBA00022989"/>
    </source>
</evidence>
<evidence type="ECO:0000313" key="9">
    <source>
        <dbReference type="Proteomes" id="UP000284375"/>
    </source>
</evidence>
<dbReference type="InterPro" id="IPR049326">
    <property type="entry name" value="Rhodopsin_dom_fungi"/>
</dbReference>
<evidence type="ECO:0000256" key="2">
    <source>
        <dbReference type="ARBA" id="ARBA00022692"/>
    </source>
</evidence>
<dbReference type="PANTHER" id="PTHR33048:SF47">
    <property type="entry name" value="INTEGRAL MEMBRANE PROTEIN-RELATED"/>
    <property type="match status" value="1"/>
</dbReference>
<evidence type="ECO:0000313" key="8">
    <source>
        <dbReference type="EMBL" id="ROW00085.1"/>
    </source>
</evidence>
<dbReference type="STRING" id="252740.A0A423W9P0"/>
<comment type="similarity">
    <text evidence="5">Belongs to the SAT4 family.</text>
</comment>
<reference evidence="8 9" key="1">
    <citation type="submission" date="2015-09" db="EMBL/GenBank/DDBJ databases">
        <title>Host preference determinants of Valsa canker pathogens revealed by comparative genomics.</title>
        <authorList>
            <person name="Yin Z."/>
            <person name="Huang L."/>
        </authorList>
    </citation>
    <scope>NUCLEOTIDE SEQUENCE [LARGE SCALE GENOMIC DNA]</scope>
    <source>
        <strain evidence="8 9">YSFL</strain>
    </source>
</reference>
<keyword evidence="2 6" id="KW-0812">Transmembrane</keyword>
<feature type="transmembrane region" description="Helical" evidence="6">
    <location>
        <begin position="164"/>
        <end position="186"/>
    </location>
</feature>
<dbReference type="Proteomes" id="UP000284375">
    <property type="component" value="Unassembled WGS sequence"/>
</dbReference>
<evidence type="ECO:0000259" key="7">
    <source>
        <dbReference type="Pfam" id="PF20684"/>
    </source>
</evidence>
<comment type="subcellular location">
    <subcellularLocation>
        <location evidence="1">Membrane</location>
        <topology evidence="1">Multi-pass membrane protein</topology>
    </subcellularLocation>
</comment>
<gene>
    <name evidence="8" type="ORF">VSDG_03556</name>
</gene>
<dbReference type="Pfam" id="PF20684">
    <property type="entry name" value="Fung_rhodopsin"/>
    <property type="match status" value="1"/>
</dbReference>
<proteinExistence type="inferred from homology"/>
<name>A0A423W9P0_CYTCH</name>
<accession>A0A423W9P0</accession>
<dbReference type="EMBL" id="LJZO01000009">
    <property type="protein sequence ID" value="ROW00085.1"/>
    <property type="molecule type" value="Genomic_DNA"/>
</dbReference>
<feature type="transmembrane region" description="Helical" evidence="6">
    <location>
        <begin position="88"/>
        <end position="112"/>
    </location>
</feature>
<evidence type="ECO:0000256" key="1">
    <source>
        <dbReference type="ARBA" id="ARBA00004141"/>
    </source>
</evidence>
<feature type="transmembrane region" description="Helical" evidence="6">
    <location>
        <begin position="45"/>
        <end position="68"/>
    </location>
</feature>
<keyword evidence="9" id="KW-1185">Reference proteome</keyword>
<dbReference type="GO" id="GO:0016020">
    <property type="term" value="C:membrane"/>
    <property type="evidence" value="ECO:0007669"/>
    <property type="project" value="UniProtKB-SubCell"/>
</dbReference>
<feature type="transmembrane region" description="Helical" evidence="6">
    <location>
        <begin position="12"/>
        <end position="33"/>
    </location>
</feature>
<evidence type="ECO:0000256" key="6">
    <source>
        <dbReference type="SAM" id="Phobius"/>
    </source>
</evidence>
<dbReference type="InterPro" id="IPR052337">
    <property type="entry name" value="SAT4-like"/>
</dbReference>
<protein>
    <recommendedName>
        <fullName evidence="7">Rhodopsin domain-containing protein</fullName>
    </recommendedName>
</protein>
<dbReference type="OrthoDB" id="3918601at2759"/>
<evidence type="ECO:0000256" key="4">
    <source>
        <dbReference type="ARBA" id="ARBA00023136"/>
    </source>
</evidence>
<feature type="domain" description="Rhodopsin" evidence="7">
    <location>
        <begin position="9"/>
        <end position="186"/>
    </location>
</feature>